<keyword evidence="1" id="KW-0808">Transferase</keyword>
<dbReference type="GO" id="GO:0016301">
    <property type="term" value="F:kinase activity"/>
    <property type="evidence" value="ECO:0007669"/>
    <property type="project" value="UniProtKB-KW"/>
</dbReference>
<dbReference type="InterPro" id="IPR027417">
    <property type="entry name" value="P-loop_NTPase"/>
</dbReference>
<comment type="caution">
    <text evidence="1">The sequence shown here is derived from an EMBL/GenBank/DDBJ whole genome shotgun (WGS) entry which is preliminary data.</text>
</comment>
<gene>
    <name evidence="1" type="ORF">LKD81_03050</name>
</gene>
<evidence type="ECO:0000313" key="1">
    <source>
        <dbReference type="EMBL" id="MCC2229981.1"/>
    </source>
</evidence>
<dbReference type="Gene3D" id="3.40.50.300">
    <property type="entry name" value="P-loop containing nucleotide triphosphate hydrolases"/>
    <property type="match status" value="1"/>
</dbReference>
<dbReference type="Proteomes" id="UP001198182">
    <property type="component" value="Unassembled WGS sequence"/>
</dbReference>
<organism evidence="1 2">
    <name type="scientific">Hominifimenecus microfluidus</name>
    <dbReference type="NCBI Taxonomy" id="2885348"/>
    <lineage>
        <taxon>Bacteria</taxon>
        <taxon>Bacillati</taxon>
        <taxon>Bacillota</taxon>
        <taxon>Clostridia</taxon>
        <taxon>Lachnospirales</taxon>
        <taxon>Lachnospiraceae</taxon>
        <taxon>Hominifimenecus</taxon>
    </lineage>
</organism>
<sequence length="212" mass="23483">MSGNRIITIGREFGSGGKLIGMKLAERLGVKCYDKELLDIASDHSGLCKEIMEHNDEKPVNSFFYSLVTDVHSGSQPFTGYMNMPLNQKVFLAQFEAIQKLADREPCVIVGRCADYALASHDNITSVFVSGALPDKVERVAALYNISKDKAMDLIPKTDKKRANYYNYYSNKKWGSAASYDLCINSSAVGIEGAVDMILDFVKKKEEQKVSG</sequence>
<protein>
    <submittedName>
        <fullName evidence="1">Cytidylate kinase-like family protein</fullName>
    </submittedName>
</protein>
<dbReference type="EMBL" id="JAJEQR010000007">
    <property type="protein sequence ID" value="MCC2229981.1"/>
    <property type="molecule type" value="Genomic_DNA"/>
</dbReference>
<evidence type="ECO:0000313" key="2">
    <source>
        <dbReference type="Proteomes" id="UP001198182"/>
    </source>
</evidence>
<accession>A0AAE3E9M1</accession>
<name>A0AAE3E9M1_9FIRM</name>
<proteinExistence type="predicted"/>
<dbReference type="AlphaFoldDB" id="A0AAE3E9M1"/>
<keyword evidence="1" id="KW-0418">Kinase</keyword>
<reference evidence="1" key="1">
    <citation type="submission" date="2021-10" db="EMBL/GenBank/DDBJ databases">
        <title>Anaerobic single-cell dispensing facilitates the cultivation of human gut bacteria.</title>
        <authorList>
            <person name="Afrizal A."/>
        </authorList>
    </citation>
    <scope>NUCLEOTIDE SEQUENCE</scope>
    <source>
        <strain evidence="1">CLA-AA-H215</strain>
    </source>
</reference>
<dbReference type="RefSeq" id="WP_308452715.1">
    <property type="nucleotide sequence ID" value="NZ_JAJEQR010000007.1"/>
</dbReference>
<dbReference type="Pfam" id="PF13189">
    <property type="entry name" value="Cytidylate_kin2"/>
    <property type="match status" value="1"/>
</dbReference>
<keyword evidence="2" id="KW-1185">Reference proteome</keyword>